<evidence type="ECO:0000256" key="6">
    <source>
        <dbReference type="ARBA" id="ARBA00022723"/>
    </source>
</evidence>
<feature type="transmembrane region" description="Helical" evidence="11">
    <location>
        <begin position="142"/>
        <end position="162"/>
    </location>
</feature>
<keyword evidence="5 11" id="KW-0812">Transmembrane</keyword>
<dbReference type="PANTHER" id="PTHR15422">
    <property type="entry name" value="OS05G0565100 PROTEIN"/>
    <property type="match status" value="1"/>
</dbReference>
<reference evidence="13 14" key="1">
    <citation type="submission" date="2021-08" db="EMBL/GenBank/DDBJ databases">
        <title>Draft Genome Sequence of Phanerochaete sordida strain YK-624.</title>
        <authorList>
            <person name="Mori T."/>
            <person name="Dohra H."/>
            <person name="Suzuki T."/>
            <person name="Kawagishi H."/>
            <person name="Hirai H."/>
        </authorList>
    </citation>
    <scope>NUCLEOTIDE SEQUENCE [LARGE SCALE GENOMIC DNA]</scope>
    <source>
        <strain evidence="13 14">YK-624</strain>
    </source>
</reference>
<evidence type="ECO:0000256" key="9">
    <source>
        <dbReference type="ARBA" id="ARBA00023004"/>
    </source>
</evidence>
<keyword evidence="3" id="KW-0813">Transport</keyword>
<evidence type="ECO:0000256" key="8">
    <source>
        <dbReference type="ARBA" id="ARBA00022989"/>
    </source>
</evidence>
<evidence type="ECO:0000256" key="3">
    <source>
        <dbReference type="ARBA" id="ARBA00022448"/>
    </source>
</evidence>
<evidence type="ECO:0000256" key="4">
    <source>
        <dbReference type="ARBA" id="ARBA00022617"/>
    </source>
</evidence>
<feature type="domain" description="Cytochrome b561" evidence="12">
    <location>
        <begin position="75"/>
        <end position="273"/>
    </location>
</feature>
<comment type="subcellular location">
    <subcellularLocation>
        <location evidence="2">Membrane</location>
        <topology evidence="2">Multi-pass membrane protein</topology>
    </subcellularLocation>
</comment>
<keyword evidence="7" id="KW-0249">Electron transport</keyword>
<evidence type="ECO:0000313" key="13">
    <source>
        <dbReference type="EMBL" id="GJE86961.1"/>
    </source>
</evidence>
<dbReference type="PANTHER" id="PTHR15422:SF45">
    <property type="entry name" value="CYTOCHROME B561 DOMAIN-CONTAINING PROTEIN"/>
    <property type="match status" value="1"/>
</dbReference>
<keyword evidence="4" id="KW-0349">Heme</keyword>
<dbReference type="GO" id="GO:0016020">
    <property type="term" value="C:membrane"/>
    <property type="evidence" value="ECO:0007669"/>
    <property type="project" value="UniProtKB-SubCell"/>
</dbReference>
<keyword evidence="8 11" id="KW-1133">Transmembrane helix</keyword>
<evidence type="ECO:0000256" key="7">
    <source>
        <dbReference type="ARBA" id="ARBA00022982"/>
    </source>
</evidence>
<dbReference type="PROSITE" id="PS50939">
    <property type="entry name" value="CYTOCHROME_B561"/>
    <property type="match status" value="1"/>
</dbReference>
<keyword evidence="14" id="KW-1185">Reference proteome</keyword>
<organism evidence="13 14">
    <name type="scientific">Phanerochaete sordida</name>
    <dbReference type="NCBI Taxonomy" id="48140"/>
    <lineage>
        <taxon>Eukaryota</taxon>
        <taxon>Fungi</taxon>
        <taxon>Dikarya</taxon>
        <taxon>Basidiomycota</taxon>
        <taxon>Agaricomycotina</taxon>
        <taxon>Agaricomycetes</taxon>
        <taxon>Polyporales</taxon>
        <taxon>Phanerochaetaceae</taxon>
        <taxon>Phanerochaete</taxon>
    </lineage>
</organism>
<dbReference type="Proteomes" id="UP000703269">
    <property type="component" value="Unassembled WGS sequence"/>
</dbReference>
<comment type="cofactor">
    <cofactor evidence="1">
        <name>heme b</name>
        <dbReference type="ChEBI" id="CHEBI:60344"/>
    </cofactor>
</comment>
<feature type="transmembrane region" description="Helical" evidence="11">
    <location>
        <begin position="247"/>
        <end position="268"/>
    </location>
</feature>
<feature type="transmembrane region" description="Helical" evidence="11">
    <location>
        <begin position="219"/>
        <end position="241"/>
    </location>
</feature>
<dbReference type="OrthoDB" id="432881at2759"/>
<dbReference type="SMART" id="SM00665">
    <property type="entry name" value="B561"/>
    <property type="match status" value="1"/>
</dbReference>
<feature type="transmembrane region" description="Helical" evidence="11">
    <location>
        <begin position="73"/>
        <end position="94"/>
    </location>
</feature>
<dbReference type="GO" id="GO:0140575">
    <property type="term" value="F:transmembrane monodehydroascorbate reductase activity"/>
    <property type="evidence" value="ECO:0007669"/>
    <property type="project" value="InterPro"/>
</dbReference>
<proteinExistence type="predicted"/>
<sequence length="278" mass="30757">MLSHLQDKWLPQGKSVLDSLLHPKFFDAAQALSQEEPETVALAAHDELQQGETEEMGFQEQVQATEVREGDGFASAVALVSAAVFLVVTWIATFASGTSFYWFGWHPLFQSLSILCFTYGIVTLQPTAHPKTKAAGLTRHQLAMIVIGFPVAFLGYLAIFVNKLNSNHSHFTSWHGFFGLVTFLCMVIQIAVGGGSVWFNGALFGGNPKAKLVWKYHRAVGYVSFSFCLLTAHLGGAWSNWAMNNTWWVVRALVYTFAPAAILAAVFARVRLSKMTFW</sequence>
<dbReference type="CDD" id="cd08761">
    <property type="entry name" value="Cyt_b561_CYB561D2_like"/>
    <property type="match status" value="1"/>
</dbReference>
<dbReference type="AlphaFoldDB" id="A0A9P3G2A3"/>
<evidence type="ECO:0000256" key="1">
    <source>
        <dbReference type="ARBA" id="ARBA00001970"/>
    </source>
</evidence>
<dbReference type="EMBL" id="BPQB01000005">
    <property type="protein sequence ID" value="GJE86961.1"/>
    <property type="molecule type" value="Genomic_DNA"/>
</dbReference>
<feature type="transmembrane region" description="Helical" evidence="11">
    <location>
        <begin position="174"/>
        <end position="199"/>
    </location>
</feature>
<evidence type="ECO:0000256" key="5">
    <source>
        <dbReference type="ARBA" id="ARBA00022692"/>
    </source>
</evidence>
<keyword evidence="6" id="KW-0479">Metal-binding</keyword>
<dbReference type="Gene3D" id="1.20.120.1770">
    <property type="match status" value="1"/>
</dbReference>
<protein>
    <submittedName>
        <fullName evidence="13">Cytochrome b561</fullName>
    </submittedName>
</protein>
<keyword evidence="9" id="KW-0408">Iron</keyword>
<gene>
    <name evidence="13" type="ORF">PsYK624_030440</name>
</gene>
<dbReference type="InterPro" id="IPR006593">
    <property type="entry name" value="Cyt_b561/ferric_Rdtase_TM"/>
</dbReference>
<dbReference type="InterPro" id="IPR045150">
    <property type="entry name" value="CYB561D1/2"/>
</dbReference>
<evidence type="ECO:0000256" key="11">
    <source>
        <dbReference type="SAM" id="Phobius"/>
    </source>
</evidence>
<accession>A0A9P3G2A3</accession>
<dbReference type="GO" id="GO:0046872">
    <property type="term" value="F:metal ion binding"/>
    <property type="evidence" value="ECO:0007669"/>
    <property type="project" value="UniProtKB-KW"/>
</dbReference>
<comment type="caution">
    <text evidence="13">The sequence shown here is derived from an EMBL/GenBank/DDBJ whole genome shotgun (WGS) entry which is preliminary data.</text>
</comment>
<feature type="transmembrane region" description="Helical" evidence="11">
    <location>
        <begin position="100"/>
        <end position="122"/>
    </location>
</feature>
<evidence type="ECO:0000256" key="2">
    <source>
        <dbReference type="ARBA" id="ARBA00004141"/>
    </source>
</evidence>
<dbReference type="Pfam" id="PF03188">
    <property type="entry name" value="Cytochrom_B561"/>
    <property type="match status" value="1"/>
</dbReference>
<keyword evidence="10 11" id="KW-0472">Membrane</keyword>
<name>A0A9P3G2A3_9APHY</name>
<evidence type="ECO:0000313" key="14">
    <source>
        <dbReference type="Proteomes" id="UP000703269"/>
    </source>
</evidence>
<evidence type="ECO:0000256" key="10">
    <source>
        <dbReference type="ARBA" id="ARBA00023136"/>
    </source>
</evidence>
<evidence type="ECO:0000259" key="12">
    <source>
        <dbReference type="PROSITE" id="PS50939"/>
    </source>
</evidence>